<dbReference type="PANTHER" id="PTHR48082">
    <property type="entry name" value="ATP SYNTHASE SUBUNIT ALPHA, MITOCHONDRIAL"/>
    <property type="match status" value="1"/>
</dbReference>
<keyword evidence="11 14" id="KW-0139">CF(1)</keyword>
<dbReference type="Proteomes" id="UP001243757">
    <property type="component" value="Unassembled WGS sequence"/>
</dbReference>
<keyword evidence="20" id="KW-1185">Reference proteome</keyword>
<evidence type="ECO:0000256" key="2">
    <source>
        <dbReference type="ARBA" id="ARBA00004370"/>
    </source>
</evidence>
<evidence type="ECO:0000256" key="14">
    <source>
        <dbReference type="HAMAP-Rule" id="MF_01346"/>
    </source>
</evidence>
<dbReference type="Pfam" id="PF02874">
    <property type="entry name" value="ATP-synt_ab_N"/>
    <property type="match status" value="1"/>
</dbReference>
<evidence type="ECO:0000256" key="9">
    <source>
        <dbReference type="ARBA" id="ARBA00023065"/>
    </source>
</evidence>
<evidence type="ECO:0000256" key="6">
    <source>
        <dbReference type="ARBA" id="ARBA00022781"/>
    </source>
</evidence>
<dbReference type="PANTHER" id="PTHR48082:SF2">
    <property type="entry name" value="ATP SYNTHASE SUBUNIT ALPHA, MITOCHONDRIAL"/>
    <property type="match status" value="1"/>
</dbReference>
<keyword evidence="6 14" id="KW-0375">Hydrogen ion transport</keyword>
<keyword evidence="7 14" id="KW-0067">ATP-binding</keyword>
<evidence type="ECO:0000256" key="13">
    <source>
        <dbReference type="ARBA" id="ARBA00026013"/>
    </source>
</evidence>
<dbReference type="CDD" id="cd18116">
    <property type="entry name" value="ATP-synt_F1_alpha_N"/>
    <property type="match status" value="1"/>
</dbReference>
<sequence>MTMRDEAESYLETARSRLQGAEADPELERTGRVEEIGDGVAIISGLPHTRLDELIRFEDGTLGLALTVSETTHGCVLLAAGSGISAGSKVTGTGTVARVPVGEGLLGRVVSGIGEPMDGGPAIQAEREDPIERPAPGIVDRDLVTEPLLTGVTVIDAMIPLGRGQRQLIVGDRKTGKTTVAIDTIINQRDSDVICVYAAIGQKASTVNRVIEAVKAHGNMDRCVFVVGNADASPGAQWITPYAACTIAEYFRDKGQHALLILDDLSKHAIVYRQLSLLLHKPPGREAYPGDVFYLHARLLERAAKMSAENGGGSLTALPVAETLAGNLTAYIPTNLISITDGQIYLEPKLFYEGQKPAVNVGMSVSRVGGATQAKAIKSLADSLKLDYAQFLELEVFTRFGAMVDARTQKKIDHGRRLRAILGQNEYAPLPLSRQVALLLAVSEGKLDDLPLSEMARFRARIAERLPRDRPRAAAAIDETGQLTDECRAALRELIDLCLAEIAPPSADGTAETGARTGTATGQGA</sequence>
<dbReference type="InterPro" id="IPR023366">
    <property type="entry name" value="ATP_synth_asu-like_sf"/>
</dbReference>
<dbReference type="InterPro" id="IPR027417">
    <property type="entry name" value="P-loop_NTPase"/>
</dbReference>
<feature type="domain" description="ATPase F1/V1/A1 complex alpha/beta subunit N-terminal" evidence="18">
    <location>
        <begin position="30"/>
        <end position="94"/>
    </location>
</feature>
<dbReference type="Pfam" id="PF00006">
    <property type="entry name" value="ATP-synt_ab"/>
    <property type="match status" value="1"/>
</dbReference>
<evidence type="ECO:0000259" key="16">
    <source>
        <dbReference type="Pfam" id="PF00006"/>
    </source>
</evidence>
<feature type="region of interest" description="Disordered" evidence="15">
    <location>
        <begin position="506"/>
        <end position="525"/>
    </location>
</feature>
<evidence type="ECO:0000256" key="5">
    <source>
        <dbReference type="ARBA" id="ARBA00022741"/>
    </source>
</evidence>
<dbReference type="HAMAP" id="MF_01346">
    <property type="entry name" value="ATP_synth_alpha_bact"/>
    <property type="match status" value="1"/>
</dbReference>
<keyword evidence="14" id="KW-1003">Cell membrane</keyword>
<dbReference type="InterPro" id="IPR000793">
    <property type="entry name" value="ATP_synth_asu_C"/>
</dbReference>
<evidence type="ECO:0000256" key="7">
    <source>
        <dbReference type="ARBA" id="ARBA00022840"/>
    </source>
</evidence>
<evidence type="ECO:0000313" key="19">
    <source>
        <dbReference type="EMBL" id="MDK3019945.1"/>
    </source>
</evidence>
<evidence type="ECO:0000256" key="4">
    <source>
        <dbReference type="ARBA" id="ARBA00022448"/>
    </source>
</evidence>
<accession>A0ABT7F5Q2</accession>
<dbReference type="RefSeq" id="WP_284482716.1">
    <property type="nucleotide sequence ID" value="NZ_JASNJD010000020.1"/>
</dbReference>
<organism evidence="19 20">
    <name type="scientific">Pseudodonghicola flavimaris</name>
    <dbReference type="NCBI Taxonomy" id="3050036"/>
    <lineage>
        <taxon>Bacteria</taxon>
        <taxon>Pseudomonadati</taxon>
        <taxon>Pseudomonadota</taxon>
        <taxon>Alphaproteobacteria</taxon>
        <taxon>Rhodobacterales</taxon>
        <taxon>Paracoccaceae</taxon>
        <taxon>Pseudodonghicola</taxon>
    </lineage>
</organism>
<dbReference type="InterPro" id="IPR020003">
    <property type="entry name" value="ATPase_a/bsu_AS"/>
</dbReference>
<dbReference type="SUPFAM" id="SSF47917">
    <property type="entry name" value="C-terminal domain of alpha and beta subunits of F1 ATP synthase"/>
    <property type="match status" value="1"/>
</dbReference>
<dbReference type="CDD" id="cd18113">
    <property type="entry name" value="ATP-synt_F1_alpha_C"/>
    <property type="match status" value="1"/>
</dbReference>
<evidence type="ECO:0000259" key="17">
    <source>
        <dbReference type="Pfam" id="PF00306"/>
    </source>
</evidence>
<dbReference type="NCBIfam" id="NF009884">
    <property type="entry name" value="PRK13343.1"/>
    <property type="match status" value="1"/>
</dbReference>
<dbReference type="SUPFAM" id="SSF52540">
    <property type="entry name" value="P-loop containing nucleoside triphosphate hydrolases"/>
    <property type="match status" value="1"/>
</dbReference>
<feature type="site" description="Required for activity" evidence="14">
    <location>
        <position position="364"/>
    </location>
</feature>
<keyword evidence="8 14" id="KW-1278">Translocase</keyword>
<dbReference type="EC" id="7.1.2.2" evidence="14"/>
<evidence type="ECO:0000256" key="10">
    <source>
        <dbReference type="ARBA" id="ARBA00023136"/>
    </source>
</evidence>
<evidence type="ECO:0000256" key="12">
    <source>
        <dbReference type="ARBA" id="ARBA00023310"/>
    </source>
</evidence>
<keyword evidence="12 14" id="KW-0066">ATP synthesis</keyword>
<comment type="subcellular location">
    <subcellularLocation>
        <location evidence="14">Cell membrane</location>
        <topology evidence="14">Peripheral membrane protein</topology>
    </subcellularLocation>
    <subcellularLocation>
        <location evidence="2">Membrane</location>
    </subcellularLocation>
</comment>
<dbReference type="InterPro" id="IPR000194">
    <property type="entry name" value="ATPase_F1/V1/A1_a/bsu_nucl-bd"/>
</dbReference>
<evidence type="ECO:0000259" key="18">
    <source>
        <dbReference type="Pfam" id="PF02874"/>
    </source>
</evidence>
<dbReference type="Gene3D" id="3.40.50.300">
    <property type="entry name" value="P-loop containing nucleotide triphosphate hydrolases"/>
    <property type="match status" value="1"/>
</dbReference>
<dbReference type="InterPro" id="IPR036121">
    <property type="entry name" value="ATPase_F1/V1/A1_a/bsu_N_sf"/>
</dbReference>
<gene>
    <name evidence="14" type="primary">atpA</name>
    <name evidence="19" type="ORF">QO033_19870</name>
</gene>
<dbReference type="PROSITE" id="PS00152">
    <property type="entry name" value="ATPASE_ALPHA_BETA"/>
    <property type="match status" value="1"/>
</dbReference>
<keyword evidence="5 14" id="KW-0547">Nucleotide-binding</keyword>
<feature type="compositionally biased region" description="Low complexity" evidence="15">
    <location>
        <begin position="507"/>
        <end position="525"/>
    </location>
</feature>
<name>A0ABT7F5Q2_9RHOB</name>
<protein>
    <recommendedName>
        <fullName evidence="14">ATP synthase subunit alpha</fullName>
        <ecNumber evidence="14">7.1.2.2</ecNumber>
    </recommendedName>
    <alternativeName>
        <fullName evidence="14">ATP synthase F1 sector subunit alpha</fullName>
    </alternativeName>
    <alternativeName>
        <fullName evidence="14">F-ATPase subunit alpha</fullName>
    </alternativeName>
</protein>
<keyword evidence="4 14" id="KW-0813">Transport</keyword>
<keyword evidence="10 14" id="KW-0472">Membrane</keyword>
<dbReference type="InterPro" id="IPR004100">
    <property type="entry name" value="ATPase_F1/V1/A1_a/bsu_N"/>
</dbReference>
<dbReference type="Gene3D" id="2.40.30.20">
    <property type="match status" value="1"/>
</dbReference>
<evidence type="ECO:0000256" key="1">
    <source>
        <dbReference type="ARBA" id="ARBA00003784"/>
    </source>
</evidence>
<evidence type="ECO:0000256" key="15">
    <source>
        <dbReference type="SAM" id="MobiDB-lite"/>
    </source>
</evidence>
<dbReference type="InterPro" id="IPR005294">
    <property type="entry name" value="ATP_synth_F1_asu"/>
</dbReference>
<dbReference type="EMBL" id="JASNJD010000020">
    <property type="protein sequence ID" value="MDK3019945.1"/>
    <property type="molecule type" value="Genomic_DNA"/>
</dbReference>
<comment type="catalytic activity">
    <reaction evidence="14">
        <text>ATP + H2O + 4 H(+)(in) = ADP + phosphate + 5 H(+)(out)</text>
        <dbReference type="Rhea" id="RHEA:57720"/>
        <dbReference type="ChEBI" id="CHEBI:15377"/>
        <dbReference type="ChEBI" id="CHEBI:15378"/>
        <dbReference type="ChEBI" id="CHEBI:30616"/>
        <dbReference type="ChEBI" id="CHEBI:43474"/>
        <dbReference type="ChEBI" id="CHEBI:456216"/>
        <dbReference type="EC" id="7.1.2.2"/>
    </reaction>
</comment>
<comment type="similarity">
    <text evidence="3 14">Belongs to the ATPase alpha/beta chains family.</text>
</comment>
<evidence type="ECO:0000256" key="3">
    <source>
        <dbReference type="ARBA" id="ARBA00008936"/>
    </source>
</evidence>
<dbReference type="InterPro" id="IPR033732">
    <property type="entry name" value="ATP_synth_F1_a_nt-bd_dom"/>
</dbReference>
<evidence type="ECO:0000313" key="20">
    <source>
        <dbReference type="Proteomes" id="UP001243757"/>
    </source>
</evidence>
<comment type="function">
    <text evidence="1 14">Produces ATP from ADP in the presence of a proton gradient across the membrane. The alpha chain is a regulatory subunit.</text>
</comment>
<comment type="subunit">
    <text evidence="13">F-type ATPases have 2 components, CF(1) - the catalytic core - and CF(0) - the membrane proton channel. CF(1) has five subunits: alpha(3), beta(3), gamma(1), delta(1), epsilon(1). CF(0) has four main subunits: a(1), b(1), b'(1) and c(9-12).</text>
</comment>
<keyword evidence="9 14" id="KW-0406">Ion transport</keyword>
<dbReference type="SUPFAM" id="SSF50615">
    <property type="entry name" value="N-terminal domain of alpha and beta subunits of F1 ATP synthase"/>
    <property type="match status" value="1"/>
</dbReference>
<proteinExistence type="inferred from homology"/>
<dbReference type="Pfam" id="PF00306">
    <property type="entry name" value="ATP-synt_ab_C"/>
    <property type="match status" value="1"/>
</dbReference>
<evidence type="ECO:0000256" key="8">
    <source>
        <dbReference type="ARBA" id="ARBA00022967"/>
    </source>
</evidence>
<comment type="caution">
    <text evidence="19">The sequence shown here is derived from an EMBL/GenBank/DDBJ whole genome shotgun (WGS) entry which is preliminary data.</text>
</comment>
<dbReference type="InterPro" id="IPR038376">
    <property type="entry name" value="ATP_synth_asu_C_sf"/>
</dbReference>
<feature type="domain" description="ATPase F1/V1/A1 complex alpha/beta subunit nucleotide-binding" evidence="16">
    <location>
        <begin position="151"/>
        <end position="366"/>
    </location>
</feature>
<dbReference type="CDD" id="cd01132">
    <property type="entry name" value="F1-ATPase_alpha_CD"/>
    <property type="match status" value="1"/>
</dbReference>
<dbReference type="NCBIfam" id="TIGR00962">
    <property type="entry name" value="atpA"/>
    <property type="match status" value="1"/>
</dbReference>
<dbReference type="Gene3D" id="1.20.150.20">
    <property type="entry name" value="ATP synthase alpha/beta chain, C-terminal domain"/>
    <property type="match status" value="1"/>
</dbReference>
<feature type="region of interest" description="Disordered" evidence="15">
    <location>
        <begin position="1"/>
        <end position="28"/>
    </location>
</feature>
<evidence type="ECO:0000256" key="11">
    <source>
        <dbReference type="ARBA" id="ARBA00023196"/>
    </source>
</evidence>
<feature type="binding site" evidence="14">
    <location>
        <begin position="171"/>
        <end position="178"/>
    </location>
    <ligand>
        <name>ATP</name>
        <dbReference type="ChEBI" id="CHEBI:30616"/>
    </ligand>
</feature>
<feature type="domain" description="ATP synthase alpha subunit C-terminal" evidence="17">
    <location>
        <begin position="373"/>
        <end position="496"/>
    </location>
</feature>
<reference evidence="19 20" key="1">
    <citation type="submission" date="2023-05" db="EMBL/GenBank/DDBJ databases">
        <title>Pseudodonghicola sp. nov.</title>
        <authorList>
            <person name="Huang J."/>
        </authorList>
    </citation>
    <scope>NUCLEOTIDE SEQUENCE [LARGE SCALE GENOMIC DNA]</scope>
    <source>
        <strain evidence="19 20">IC7</strain>
    </source>
</reference>